<evidence type="ECO:0000313" key="10">
    <source>
        <dbReference type="Proteomes" id="UP000366872"/>
    </source>
</evidence>
<feature type="chain" id="PRO_5028849139" evidence="7">
    <location>
        <begin position="34"/>
        <end position="508"/>
    </location>
</feature>
<keyword evidence="6" id="KW-0106">Calcium</keyword>
<comment type="cofactor">
    <cofactor evidence="1">
        <name>Ca(2+)</name>
        <dbReference type="ChEBI" id="CHEBI:29108"/>
    </cofactor>
</comment>
<evidence type="ECO:0000259" key="8">
    <source>
        <dbReference type="Pfam" id="PF00884"/>
    </source>
</evidence>
<dbReference type="SUPFAM" id="SSF53649">
    <property type="entry name" value="Alkaline phosphatase-like"/>
    <property type="match status" value="1"/>
</dbReference>
<evidence type="ECO:0000256" key="4">
    <source>
        <dbReference type="ARBA" id="ARBA00022729"/>
    </source>
</evidence>
<keyword evidence="3" id="KW-0479">Metal-binding</keyword>
<evidence type="ECO:0000256" key="5">
    <source>
        <dbReference type="ARBA" id="ARBA00022801"/>
    </source>
</evidence>
<feature type="signal peptide" evidence="7">
    <location>
        <begin position="1"/>
        <end position="33"/>
    </location>
</feature>
<dbReference type="InterPro" id="IPR000917">
    <property type="entry name" value="Sulfatase_N"/>
</dbReference>
<dbReference type="InterPro" id="IPR017850">
    <property type="entry name" value="Alkaline_phosphatase_core_sf"/>
</dbReference>
<organism evidence="9 10">
    <name type="scientific">Pontiella desulfatans</name>
    <dbReference type="NCBI Taxonomy" id="2750659"/>
    <lineage>
        <taxon>Bacteria</taxon>
        <taxon>Pseudomonadati</taxon>
        <taxon>Kiritimatiellota</taxon>
        <taxon>Kiritimatiellia</taxon>
        <taxon>Kiritimatiellales</taxon>
        <taxon>Pontiellaceae</taxon>
        <taxon>Pontiella</taxon>
    </lineage>
</organism>
<evidence type="ECO:0000313" key="9">
    <source>
        <dbReference type="EMBL" id="VGO13031.1"/>
    </source>
</evidence>
<evidence type="ECO:0000256" key="3">
    <source>
        <dbReference type="ARBA" id="ARBA00022723"/>
    </source>
</evidence>
<gene>
    <name evidence="9" type="ORF">PDESU_01585</name>
</gene>
<evidence type="ECO:0000256" key="2">
    <source>
        <dbReference type="ARBA" id="ARBA00008779"/>
    </source>
</evidence>
<name>A0A6C2U0A7_PONDE</name>
<dbReference type="AlphaFoldDB" id="A0A6C2U0A7"/>
<dbReference type="Proteomes" id="UP000366872">
    <property type="component" value="Unassembled WGS sequence"/>
</dbReference>
<dbReference type="Pfam" id="PF00884">
    <property type="entry name" value="Sulfatase"/>
    <property type="match status" value="1"/>
</dbReference>
<keyword evidence="10" id="KW-1185">Reference proteome</keyword>
<dbReference type="PANTHER" id="PTHR45953">
    <property type="entry name" value="IDURONATE 2-SULFATASE"/>
    <property type="match status" value="1"/>
</dbReference>
<dbReference type="InterPro" id="IPR035874">
    <property type="entry name" value="IDS"/>
</dbReference>
<protein>
    <submittedName>
        <fullName evidence="9">Arylsulfatase</fullName>
    </submittedName>
</protein>
<dbReference type="GO" id="GO:0046872">
    <property type="term" value="F:metal ion binding"/>
    <property type="evidence" value="ECO:0007669"/>
    <property type="project" value="UniProtKB-KW"/>
</dbReference>
<dbReference type="GO" id="GO:0005737">
    <property type="term" value="C:cytoplasm"/>
    <property type="evidence" value="ECO:0007669"/>
    <property type="project" value="TreeGrafter"/>
</dbReference>
<dbReference type="PANTHER" id="PTHR45953:SF1">
    <property type="entry name" value="IDURONATE 2-SULFATASE"/>
    <property type="match status" value="1"/>
</dbReference>
<accession>A0A6C2U0A7</accession>
<sequence>MNGYFASSRLCGQKILRTVFVCFVSFVVSSSFAAQPNVLMICIDDMNDWCGFLGGHPQAKTPNMDKLAEQGVNFINAHCTSPGCSPSRNALLFGVEPHNSGLYPFYNINKIESGVLEKYMPLPLLFRENGYTTCGLSKVYHNPDNTYRQAEQWDEYFMYGIGKKKTLITEKGYHPEPFNKRTISCPAANPLEDFGDYKAAMHAVRFLEKKQDKPFFLAVGFILPHTSFIMPEENWDRFSEPIVEPPFKADDLTDVPMAGQANAQIYVEIPVRQDNAWEDIRRGYLASINFTDDNVGRVLQALEKSPYADNTIIVLWSDHGFHLGEKRSFSKFSLWNEATRTPFIILDPRNKTGNGKACAEPVGLINVYRTLADLTGLEVPGYVDGQSLAPWLKDPSKPMDQPAMTTWGRGNYTLRTKGWRYTRYFDGTEELYNESDDPNEWTNLAENPEYTALKKKFAKWLPTKEAPQVASGRELYNVADADSPTKNIQAYKRYVEQYKEEGLQPPLD</sequence>
<dbReference type="CDD" id="cd16030">
    <property type="entry name" value="iduronate-2-sulfatase"/>
    <property type="match status" value="1"/>
</dbReference>
<proteinExistence type="inferred from homology"/>
<feature type="domain" description="Sulfatase N-terminal" evidence="8">
    <location>
        <begin position="36"/>
        <end position="376"/>
    </location>
</feature>
<comment type="similarity">
    <text evidence="2">Belongs to the sulfatase family.</text>
</comment>
<evidence type="ECO:0000256" key="7">
    <source>
        <dbReference type="SAM" id="SignalP"/>
    </source>
</evidence>
<dbReference type="GO" id="GO:0004423">
    <property type="term" value="F:iduronate-2-sulfatase activity"/>
    <property type="evidence" value="ECO:0007669"/>
    <property type="project" value="InterPro"/>
</dbReference>
<dbReference type="Gene3D" id="3.40.720.10">
    <property type="entry name" value="Alkaline Phosphatase, subunit A"/>
    <property type="match status" value="1"/>
</dbReference>
<evidence type="ECO:0000256" key="1">
    <source>
        <dbReference type="ARBA" id="ARBA00001913"/>
    </source>
</evidence>
<keyword evidence="5" id="KW-0378">Hydrolase</keyword>
<keyword evidence="4 7" id="KW-0732">Signal</keyword>
<evidence type="ECO:0000256" key="6">
    <source>
        <dbReference type="ARBA" id="ARBA00022837"/>
    </source>
</evidence>
<reference evidence="9 10" key="1">
    <citation type="submission" date="2019-04" db="EMBL/GenBank/DDBJ databases">
        <authorList>
            <person name="Van Vliet M D."/>
        </authorList>
    </citation>
    <scope>NUCLEOTIDE SEQUENCE [LARGE SCALE GENOMIC DNA]</scope>
    <source>
        <strain evidence="9 10">F1</strain>
    </source>
</reference>
<dbReference type="EMBL" id="CAAHFG010000001">
    <property type="protein sequence ID" value="VGO13031.1"/>
    <property type="molecule type" value="Genomic_DNA"/>
</dbReference>